<comment type="caution">
    <text evidence="1">The sequence shown here is derived from an EMBL/GenBank/DDBJ whole genome shotgun (WGS) entry which is preliminary data.</text>
</comment>
<dbReference type="SUPFAM" id="SSF81383">
    <property type="entry name" value="F-box domain"/>
    <property type="match status" value="1"/>
</dbReference>
<evidence type="ECO:0000313" key="2">
    <source>
        <dbReference type="Proteomes" id="UP000230002"/>
    </source>
</evidence>
<dbReference type="AlphaFoldDB" id="A0A2G8S3C0"/>
<dbReference type="InterPro" id="IPR032675">
    <property type="entry name" value="LRR_dom_sf"/>
</dbReference>
<dbReference type="OrthoDB" id="2745919at2759"/>
<reference evidence="1 2" key="1">
    <citation type="journal article" date="2015" name="Sci. Rep.">
        <title>Chromosome-level genome map provides insights into diverse defense mechanisms in the medicinal fungus Ganoderma sinense.</title>
        <authorList>
            <person name="Zhu Y."/>
            <person name="Xu J."/>
            <person name="Sun C."/>
            <person name="Zhou S."/>
            <person name="Xu H."/>
            <person name="Nelson D.R."/>
            <person name="Qian J."/>
            <person name="Song J."/>
            <person name="Luo H."/>
            <person name="Xiang L."/>
            <person name="Li Y."/>
            <person name="Xu Z."/>
            <person name="Ji A."/>
            <person name="Wang L."/>
            <person name="Lu S."/>
            <person name="Hayward A."/>
            <person name="Sun W."/>
            <person name="Li X."/>
            <person name="Schwartz D.C."/>
            <person name="Wang Y."/>
            <person name="Chen S."/>
        </authorList>
    </citation>
    <scope>NUCLEOTIDE SEQUENCE [LARGE SCALE GENOMIC DNA]</scope>
    <source>
        <strain evidence="1 2">ZZ0214-1</strain>
    </source>
</reference>
<name>A0A2G8S3C0_9APHY</name>
<dbReference type="CDD" id="cd09917">
    <property type="entry name" value="F-box_SF"/>
    <property type="match status" value="1"/>
</dbReference>
<dbReference type="Gene3D" id="3.80.10.10">
    <property type="entry name" value="Ribonuclease Inhibitor"/>
    <property type="match status" value="1"/>
</dbReference>
<accession>A0A2G8S3C0</accession>
<keyword evidence="2" id="KW-1185">Reference proteome</keyword>
<dbReference type="InterPro" id="IPR036047">
    <property type="entry name" value="F-box-like_dom_sf"/>
</dbReference>
<dbReference type="SUPFAM" id="SSF52047">
    <property type="entry name" value="RNI-like"/>
    <property type="match status" value="1"/>
</dbReference>
<organism evidence="1 2">
    <name type="scientific">Ganoderma sinense ZZ0214-1</name>
    <dbReference type="NCBI Taxonomy" id="1077348"/>
    <lineage>
        <taxon>Eukaryota</taxon>
        <taxon>Fungi</taxon>
        <taxon>Dikarya</taxon>
        <taxon>Basidiomycota</taxon>
        <taxon>Agaricomycotina</taxon>
        <taxon>Agaricomycetes</taxon>
        <taxon>Polyporales</taxon>
        <taxon>Polyporaceae</taxon>
        <taxon>Ganoderma</taxon>
    </lineage>
</organism>
<protein>
    <recommendedName>
        <fullName evidence="3">F-box domain-containing protein</fullName>
    </recommendedName>
</protein>
<proteinExistence type="predicted"/>
<gene>
    <name evidence="1" type="ORF">GSI_09663</name>
</gene>
<sequence length="524" mass="58899">MPGSRMICKVQTTNMGRFRSLPDLNFDILLQIISLLTRADVSSLTRTCRALRAALSAELAREVVTLEGPQLTSFLAFASVKDERDRLFYFRTLVLPGSTYDGSLSSGEQAISMRDVKQAILGIFKLASTNLESLSVLDVDAFSFRPMELKKLLSSLPNLRELELSGLDKKHQTALADTLPHLRTLTLSFLEHETNALPFLKCPHTALQELTLRNGTFNLKDDSQTLSLPTVHTLRAAPATLPSDVDAYTLVFPNVQHLTLDFPRDYCRMDAEFCKRMPRCHPDIEWPSPHTGDQTSGWRAAFLQRPSKKADAWPHLETLRAAGYGAGRLSWAGLTCRVPRLEVCSSRLLNAQLGEVLGELRPRCVVFHPRSFDGPWKGQPCGWGLLLALQGAPFVTRLVVVVCGRVREYVSQGVWLTNFCRYLEKASVSCLLLRLDFEYPPSRERADQLETWRVTMSNIPSLRVLLFQVEDEVVLGWAKKERDRLGLGREWGEMNEGARSKFLASENLCPVSIEPCEQCEMSSE</sequence>
<dbReference type="EMBL" id="AYKW01000026">
    <property type="protein sequence ID" value="PIL28251.1"/>
    <property type="molecule type" value="Genomic_DNA"/>
</dbReference>
<dbReference type="Proteomes" id="UP000230002">
    <property type="component" value="Unassembled WGS sequence"/>
</dbReference>
<evidence type="ECO:0008006" key="3">
    <source>
        <dbReference type="Google" id="ProtNLM"/>
    </source>
</evidence>
<evidence type="ECO:0000313" key="1">
    <source>
        <dbReference type="EMBL" id="PIL28251.1"/>
    </source>
</evidence>